<dbReference type="EMBL" id="LGRN01000232">
    <property type="protein sequence ID" value="OJD14252.1"/>
    <property type="molecule type" value="Genomic_DNA"/>
</dbReference>
<evidence type="ECO:0000313" key="2">
    <source>
        <dbReference type="EMBL" id="OJD14252.1"/>
    </source>
</evidence>
<comment type="caution">
    <text evidence="2">The sequence shown here is derived from an EMBL/GenBank/DDBJ whole genome shotgun (WGS) entry which is preliminary data.</text>
</comment>
<dbReference type="STRING" id="1447872.A0A1J9QE87"/>
<dbReference type="VEuPathDB" id="FungiDB:AJ78_05381"/>
<accession>A0A1J9QE87</accession>
<reference evidence="2 3" key="1">
    <citation type="submission" date="2015-07" db="EMBL/GenBank/DDBJ databases">
        <title>Emmonsia species relationships and genome sequence.</title>
        <authorList>
            <consortium name="The Broad Institute Genomics Platform"/>
            <person name="Cuomo C.A."/>
            <person name="Munoz J.F."/>
            <person name="Imamovic A."/>
            <person name="Priest M.E."/>
            <person name="Young S."/>
            <person name="Clay O.K."/>
            <person name="McEwen J.G."/>
        </authorList>
    </citation>
    <scope>NUCLEOTIDE SEQUENCE [LARGE SCALE GENOMIC DNA]</scope>
    <source>
        <strain evidence="2 3">UAMH 9510</strain>
    </source>
</reference>
<organism evidence="2 3">
    <name type="scientific">Emergomyces pasteurianus Ep9510</name>
    <dbReference type="NCBI Taxonomy" id="1447872"/>
    <lineage>
        <taxon>Eukaryota</taxon>
        <taxon>Fungi</taxon>
        <taxon>Dikarya</taxon>
        <taxon>Ascomycota</taxon>
        <taxon>Pezizomycotina</taxon>
        <taxon>Eurotiomycetes</taxon>
        <taxon>Eurotiomycetidae</taxon>
        <taxon>Onygenales</taxon>
        <taxon>Ajellomycetaceae</taxon>
        <taxon>Emergomyces</taxon>
    </lineage>
</organism>
<dbReference type="OrthoDB" id="4187030at2759"/>
<evidence type="ECO:0000313" key="3">
    <source>
        <dbReference type="Proteomes" id="UP000182235"/>
    </source>
</evidence>
<evidence type="ECO:0000256" key="1">
    <source>
        <dbReference type="SAM" id="MobiDB-lite"/>
    </source>
</evidence>
<sequence length="231" mass="26669">MSVINDTAKSVLLSSSKDWRLWYSFILQEASQISILPFIDLDKPDRIIDVKMPEMPTTQPNETKSDWDIRVSQWNMQMTRTVSSYEMSLCPSGSGVDVNDILRSLQRRLAPTLRSRQFEVRARHKDLCKTPRNQDIEKWLDAWILIERDIRDAGIIDSDDLVTDFLNANIAIDVGWAQAYFKERYREMGLIRNNLITVNNVMKDSNAEANTETKPPTFKGRTARGRVSEVK</sequence>
<proteinExistence type="predicted"/>
<feature type="region of interest" description="Disordered" evidence="1">
    <location>
        <begin position="207"/>
        <end position="231"/>
    </location>
</feature>
<dbReference type="AlphaFoldDB" id="A0A1J9QE87"/>
<dbReference type="Proteomes" id="UP000182235">
    <property type="component" value="Unassembled WGS sequence"/>
</dbReference>
<keyword evidence="3" id="KW-1185">Reference proteome</keyword>
<name>A0A1J9QE87_9EURO</name>
<protein>
    <submittedName>
        <fullName evidence="2">Uncharacterized protein</fullName>
    </submittedName>
</protein>
<gene>
    <name evidence="2" type="ORF">AJ78_05381</name>
</gene>